<dbReference type="Proteomes" id="UP000005384">
    <property type="component" value="Unassembled WGS sequence"/>
</dbReference>
<dbReference type="InterPro" id="IPR050890">
    <property type="entry name" value="PTS_EIIA_component"/>
</dbReference>
<dbReference type="PANTHER" id="PTHR45008:SF1">
    <property type="entry name" value="PTS SYSTEM GLUCOSE-SPECIFIC EIIA COMPONENT"/>
    <property type="match status" value="1"/>
</dbReference>
<dbReference type="PROSITE" id="PS51093">
    <property type="entry name" value="PTS_EIIA_TYPE_1"/>
    <property type="match status" value="1"/>
</dbReference>
<reference evidence="8 9" key="1">
    <citation type="submission" date="2011-08" db="EMBL/GenBank/DDBJ databases">
        <title>The Genome Sequence of Clostridium hathewayi WAL-18680.</title>
        <authorList>
            <consortium name="The Broad Institute Genome Sequencing Platform"/>
            <person name="Earl A."/>
            <person name="Ward D."/>
            <person name="Feldgarden M."/>
            <person name="Gevers D."/>
            <person name="Finegold S.M."/>
            <person name="Summanen P.H."/>
            <person name="Molitoris D.R."/>
            <person name="Song M."/>
            <person name="Daigneault M."/>
            <person name="Allen-Vercoe E."/>
            <person name="Young S.K."/>
            <person name="Zeng Q."/>
            <person name="Gargeya S."/>
            <person name="Fitzgerald M."/>
            <person name="Haas B."/>
            <person name="Abouelleil A."/>
            <person name="Alvarado L."/>
            <person name="Arachchi H.M."/>
            <person name="Berlin A."/>
            <person name="Brown A."/>
            <person name="Chapman S.B."/>
            <person name="Chen Z."/>
            <person name="Dunbar C."/>
            <person name="Freedman E."/>
            <person name="Gearin G."/>
            <person name="Gellesch M."/>
            <person name="Goldberg J."/>
            <person name="Griggs A."/>
            <person name="Gujja S."/>
            <person name="Heiman D."/>
            <person name="Howarth C."/>
            <person name="Larson L."/>
            <person name="Lui A."/>
            <person name="MacDonald P.J.P."/>
            <person name="Montmayeur A."/>
            <person name="Murphy C."/>
            <person name="Neiman D."/>
            <person name="Pearson M."/>
            <person name="Priest M."/>
            <person name="Roberts A."/>
            <person name="Saif S."/>
            <person name="Shea T."/>
            <person name="Shenoy N."/>
            <person name="Sisk P."/>
            <person name="Stolte C."/>
            <person name="Sykes S."/>
            <person name="Wortman J."/>
            <person name="Nusbaum C."/>
            <person name="Birren B."/>
        </authorList>
    </citation>
    <scope>NUCLEOTIDE SEQUENCE [LARGE SCALE GENOMIC DNA]</scope>
    <source>
        <strain evidence="8 9">WAL-18680</strain>
    </source>
</reference>
<dbReference type="AlphaFoldDB" id="G5ILI8"/>
<comment type="subcellular location">
    <subcellularLocation>
        <location evidence="1">Cytoplasm</location>
    </subcellularLocation>
</comment>
<evidence type="ECO:0000313" key="8">
    <source>
        <dbReference type="EMBL" id="EHI57257.1"/>
    </source>
</evidence>
<dbReference type="HOGENOM" id="CLU_012312_5_4_9"/>
<dbReference type="PATRIC" id="fig|742737.3.peg.4350"/>
<dbReference type="EMBL" id="ADLN01000120">
    <property type="protein sequence ID" value="EHI57257.1"/>
    <property type="molecule type" value="Genomic_DNA"/>
</dbReference>
<dbReference type="GO" id="GO:0005737">
    <property type="term" value="C:cytoplasm"/>
    <property type="evidence" value="ECO:0007669"/>
    <property type="project" value="UniProtKB-SubCell"/>
</dbReference>
<comment type="caution">
    <text evidence="8">The sequence shown here is derived from an EMBL/GenBank/DDBJ whole genome shotgun (WGS) entry which is preliminary data.</text>
</comment>
<dbReference type="FunFam" id="2.70.70.10:FF:000001">
    <property type="entry name" value="PTS system glucose-specific IIA component"/>
    <property type="match status" value="1"/>
</dbReference>
<keyword evidence="2" id="KW-0813">Transport</keyword>
<evidence type="ECO:0000256" key="6">
    <source>
        <dbReference type="ARBA" id="ARBA00022777"/>
    </source>
</evidence>
<dbReference type="PANTHER" id="PTHR45008">
    <property type="entry name" value="PTS SYSTEM GLUCOSE-SPECIFIC EIIA COMPONENT"/>
    <property type="match status" value="1"/>
</dbReference>
<keyword evidence="5" id="KW-0598">Phosphotransferase system</keyword>
<dbReference type="GO" id="GO:0009401">
    <property type="term" value="P:phosphoenolpyruvate-dependent sugar phosphotransferase system"/>
    <property type="evidence" value="ECO:0007669"/>
    <property type="project" value="UniProtKB-KW"/>
</dbReference>
<name>G5ILI8_9FIRM</name>
<keyword evidence="6" id="KW-0418">Kinase</keyword>
<evidence type="ECO:0000256" key="5">
    <source>
        <dbReference type="ARBA" id="ARBA00022683"/>
    </source>
</evidence>
<evidence type="ECO:0000256" key="3">
    <source>
        <dbReference type="ARBA" id="ARBA00022597"/>
    </source>
</evidence>
<evidence type="ECO:0000256" key="4">
    <source>
        <dbReference type="ARBA" id="ARBA00022679"/>
    </source>
</evidence>
<evidence type="ECO:0000256" key="1">
    <source>
        <dbReference type="ARBA" id="ARBA00004496"/>
    </source>
</evidence>
<evidence type="ECO:0000256" key="2">
    <source>
        <dbReference type="ARBA" id="ARBA00022448"/>
    </source>
</evidence>
<dbReference type="RefSeq" id="WP_006782354.1">
    <property type="nucleotide sequence ID" value="NZ_CP040506.1"/>
</dbReference>
<proteinExistence type="predicted"/>
<dbReference type="SUPFAM" id="SSF51261">
    <property type="entry name" value="Duplicated hybrid motif"/>
    <property type="match status" value="1"/>
</dbReference>
<dbReference type="NCBIfam" id="TIGR00830">
    <property type="entry name" value="PTBA"/>
    <property type="match status" value="1"/>
</dbReference>
<evidence type="ECO:0000313" key="9">
    <source>
        <dbReference type="Proteomes" id="UP000005384"/>
    </source>
</evidence>
<keyword evidence="4" id="KW-0808">Transferase</keyword>
<accession>G5ILI8</accession>
<protein>
    <recommendedName>
        <fullName evidence="7">PTS EIIA type-1 domain-containing protein</fullName>
    </recommendedName>
</protein>
<keyword evidence="3" id="KW-0762">Sugar transport</keyword>
<feature type="domain" description="PTS EIIA type-1" evidence="7">
    <location>
        <begin position="28"/>
        <end position="132"/>
    </location>
</feature>
<dbReference type="Pfam" id="PF00358">
    <property type="entry name" value="PTS_EIIA_1"/>
    <property type="match status" value="1"/>
</dbReference>
<organism evidence="8 9">
    <name type="scientific">Hungatella hathewayi WAL-18680</name>
    <dbReference type="NCBI Taxonomy" id="742737"/>
    <lineage>
        <taxon>Bacteria</taxon>
        <taxon>Bacillati</taxon>
        <taxon>Bacillota</taxon>
        <taxon>Clostridia</taxon>
        <taxon>Lachnospirales</taxon>
        <taxon>Lachnospiraceae</taxon>
        <taxon>Hungatella</taxon>
    </lineage>
</organism>
<gene>
    <name evidence="8" type="ORF">HMPREF9473_04366</name>
</gene>
<dbReference type="GO" id="GO:0016301">
    <property type="term" value="F:kinase activity"/>
    <property type="evidence" value="ECO:0007669"/>
    <property type="project" value="UniProtKB-KW"/>
</dbReference>
<dbReference type="InterPro" id="IPR011055">
    <property type="entry name" value="Dup_hybrid_motif"/>
</dbReference>
<dbReference type="Gene3D" id="2.70.70.10">
    <property type="entry name" value="Glucose Permease (Domain IIA)"/>
    <property type="match status" value="1"/>
</dbReference>
<evidence type="ECO:0000259" key="7">
    <source>
        <dbReference type="PROSITE" id="PS51093"/>
    </source>
</evidence>
<keyword evidence="9" id="KW-1185">Reference proteome</keyword>
<sequence length="158" mass="16830">MFGFKKNVDSNIYAPADGRLIALEDVPDQVFASKVLGDGAAIEVTGEEICAPCDGRLVMLADTKHAFGISADNGVEVLVHIGLDTVEFNGTGFTALKAVNDRVKKGTPIIRLDREFFQSQNACLITPVLISNSAGCPFTPETTGKEVVAGESVVIRFQ</sequence>
<dbReference type="PROSITE" id="PS00371">
    <property type="entry name" value="PTS_EIIA_TYPE_1_HIS"/>
    <property type="match status" value="1"/>
</dbReference>
<dbReference type="InterPro" id="IPR001127">
    <property type="entry name" value="PTS_EIIA_1_perm"/>
</dbReference>